<gene>
    <name evidence="2" type="ORF">SAMN05444171_5862</name>
</gene>
<sequence>MPTVILHRDGHAYQGEIAENTNLVVRAGIKQFPFPHLRYGCGMGKCAKCACRVLKGAEQLPVPNWKERKQLGPRLDDGYRLICQLWLNHDVELAQDKNPIEPWSAVSASAVSAVVPQGAGSKEE</sequence>
<proteinExistence type="predicted"/>
<dbReference type="RefSeq" id="WP_074826404.1">
    <property type="nucleotide sequence ID" value="NZ_FNTI01000001.1"/>
</dbReference>
<organism evidence="2 3">
    <name type="scientific">Bradyrhizobium lablabi</name>
    <dbReference type="NCBI Taxonomy" id="722472"/>
    <lineage>
        <taxon>Bacteria</taxon>
        <taxon>Pseudomonadati</taxon>
        <taxon>Pseudomonadota</taxon>
        <taxon>Alphaproteobacteria</taxon>
        <taxon>Hyphomicrobiales</taxon>
        <taxon>Nitrobacteraceae</taxon>
        <taxon>Bradyrhizobium</taxon>
    </lineage>
</organism>
<protein>
    <submittedName>
        <fullName evidence="2">Ferredoxin</fullName>
    </submittedName>
</protein>
<dbReference type="OrthoDB" id="341967at2"/>
<dbReference type="SUPFAM" id="SSF54292">
    <property type="entry name" value="2Fe-2S ferredoxin-like"/>
    <property type="match status" value="1"/>
</dbReference>
<evidence type="ECO:0000259" key="1">
    <source>
        <dbReference type="Pfam" id="PF00111"/>
    </source>
</evidence>
<accession>A0A1H5F4P5</accession>
<dbReference type="AlphaFoldDB" id="A0A1H5F4P5"/>
<name>A0A1H5F4P5_9BRAD</name>
<dbReference type="CDD" id="cd00207">
    <property type="entry name" value="fer2"/>
    <property type="match status" value="1"/>
</dbReference>
<dbReference type="Proteomes" id="UP000183208">
    <property type="component" value="Unassembled WGS sequence"/>
</dbReference>
<dbReference type="InterPro" id="IPR036010">
    <property type="entry name" value="2Fe-2S_ferredoxin-like_sf"/>
</dbReference>
<dbReference type="EMBL" id="FNTI01000001">
    <property type="protein sequence ID" value="SED98128.1"/>
    <property type="molecule type" value="Genomic_DNA"/>
</dbReference>
<feature type="domain" description="2Fe-2S ferredoxin-type" evidence="1">
    <location>
        <begin position="35"/>
        <end position="84"/>
    </location>
</feature>
<dbReference type="Gene3D" id="3.10.20.30">
    <property type="match status" value="1"/>
</dbReference>
<dbReference type="InterPro" id="IPR012675">
    <property type="entry name" value="Beta-grasp_dom_sf"/>
</dbReference>
<reference evidence="2 3" key="1">
    <citation type="submission" date="2016-10" db="EMBL/GenBank/DDBJ databases">
        <authorList>
            <person name="de Groot N.N."/>
        </authorList>
    </citation>
    <scope>NUCLEOTIDE SEQUENCE [LARGE SCALE GENOMIC DNA]</scope>
    <source>
        <strain evidence="2 3">GAS522</strain>
    </source>
</reference>
<dbReference type="GO" id="GO:0051536">
    <property type="term" value="F:iron-sulfur cluster binding"/>
    <property type="evidence" value="ECO:0007669"/>
    <property type="project" value="InterPro"/>
</dbReference>
<dbReference type="InterPro" id="IPR001041">
    <property type="entry name" value="2Fe-2S_ferredoxin-type"/>
</dbReference>
<evidence type="ECO:0000313" key="2">
    <source>
        <dbReference type="EMBL" id="SED98128.1"/>
    </source>
</evidence>
<dbReference type="Pfam" id="PF00111">
    <property type="entry name" value="Fer2"/>
    <property type="match status" value="1"/>
</dbReference>
<evidence type="ECO:0000313" key="3">
    <source>
        <dbReference type="Proteomes" id="UP000183208"/>
    </source>
</evidence>